<dbReference type="InterPro" id="IPR021270">
    <property type="entry name" value="DUF2849"/>
</dbReference>
<name>A0A4Y6UK02_9PROT</name>
<proteinExistence type="predicted"/>
<evidence type="ECO:0000313" key="1">
    <source>
        <dbReference type="EMBL" id="QDH16806.1"/>
    </source>
</evidence>
<gene>
    <name evidence="1" type="ORF">E3D00_03895</name>
</gene>
<organism evidence="1 2">
    <name type="scientific">Swingsia samuiensis</name>
    <dbReference type="NCBI Taxonomy" id="1293412"/>
    <lineage>
        <taxon>Bacteria</taxon>
        <taxon>Pseudomonadati</taxon>
        <taxon>Pseudomonadota</taxon>
        <taxon>Alphaproteobacteria</taxon>
        <taxon>Acetobacterales</taxon>
        <taxon>Acetobacteraceae</taxon>
        <taxon>Swingsia</taxon>
    </lineage>
</organism>
<keyword evidence="2" id="KW-1185">Reference proteome</keyword>
<dbReference type="Pfam" id="PF11011">
    <property type="entry name" value="DUF2849"/>
    <property type="match status" value="1"/>
</dbReference>
<dbReference type="AlphaFoldDB" id="A0A4Y6UK02"/>
<dbReference type="RefSeq" id="WP_141460125.1">
    <property type="nucleotide sequence ID" value="NZ_CP038141.1"/>
</dbReference>
<accession>A0A4Y6UK02</accession>
<sequence length="105" mass="11853">MKRPVRVSENEKLVLTANGLIDGRIVWRDAQGKWQHHFRKAALYDVDAAQSELEKAQKTAQADGVVSIYEVAVKDETPIEPVSVRERIRAYGPSVHPEFAVENEL</sequence>
<protein>
    <submittedName>
        <fullName evidence="1">DUF2849 domain-containing protein</fullName>
    </submittedName>
</protein>
<dbReference type="Proteomes" id="UP000316313">
    <property type="component" value="Chromosome"/>
</dbReference>
<dbReference type="OrthoDB" id="9815695at2"/>
<dbReference type="EMBL" id="CP038141">
    <property type="protein sequence ID" value="QDH16806.1"/>
    <property type="molecule type" value="Genomic_DNA"/>
</dbReference>
<reference evidence="1 2" key="1">
    <citation type="submission" date="2019-03" db="EMBL/GenBank/DDBJ databases">
        <title>The complete genome sequence of Swingsia samuiensis NBRC107927(T).</title>
        <authorList>
            <person name="Chua K.-O."/>
            <person name="Chan K.-G."/>
            <person name="See-Too W.-S."/>
        </authorList>
    </citation>
    <scope>NUCLEOTIDE SEQUENCE [LARGE SCALE GENOMIC DNA]</scope>
    <source>
        <strain evidence="1 2">AH83</strain>
    </source>
</reference>
<dbReference type="KEGG" id="ssam:E3D00_03895"/>
<evidence type="ECO:0000313" key="2">
    <source>
        <dbReference type="Proteomes" id="UP000316313"/>
    </source>
</evidence>